<feature type="compositionally biased region" description="Acidic residues" evidence="1">
    <location>
        <begin position="218"/>
        <end position="248"/>
    </location>
</feature>
<feature type="compositionally biased region" description="Basic and acidic residues" evidence="1">
    <location>
        <begin position="82"/>
        <end position="94"/>
    </location>
</feature>
<feature type="compositionally biased region" description="Acidic residues" evidence="1">
    <location>
        <begin position="17"/>
        <end position="26"/>
    </location>
</feature>
<dbReference type="PROSITE" id="PS51203">
    <property type="entry name" value="CS"/>
    <property type="match status" value="1"/>
</dbReference>
<comment type="caution">
    <text evidence="3">The sequence shown here is derived from an EMBL/GenBank/DDBJ whole genome shotgun (WGS) entry which is preliminary data.</text>
</comment>
<feature type="compositionally biased region" description="Low complexity" evidence="1">
    <location>
        <begin position="70"/>
        <end position="81"/>
    </location>
</feature>
<evidence type="ECO:0000259" key="2">
    <source>
        <dbReference type="PROSITE" id="PS51203"/>
    </source>
</evidence>
<accession>A0ABD3RAM0</accession>
<dbReference type="SUPFAM" id="SSF49764">
    <property type="entry name" value="HSP20-like chaperones"/>
    <property type="match status" value="1"/>
</dbReference>
<dbReference type="AlphaFoldDB" id="A0ABD3RAM0"/>
<feature type="region of interest" description="Disordered" evidence="1">
    <location>
        <begin position="1"/>
        <end position="94"/>
    </location>
</feature>
<dbReference type="PANTHER" id="PTHR13164">
    <property type="entry name" value="CALICYLIN BINDING PROTEIN"/>
    <property type="match status" value="1"/>
</dbReference>
<dbReference type="Proteomes" id="UP001530377">
    <property type="component" value="Unassembled WGS sequence"/>
</dbReference>
<dbReference type="InterPro" id="IPR007052">
    <property type="entry name" value="CS_dom"/>
</dbReference>
<dbReference type="EMBL" id="JALLPB020000369">
    <property type="protein sequence ID" value="KAL3809863.1"/>
    <property type="molecule type" value="Genomic_DNA"/>
</dbReference>
<dbReference type="Gene3D" id="2.60.40.790">
    <property type="match status" value="1"/>
</dbReference>
<keyword evidence="4" id="KW-1185">Reference proteome</keyword>
<organism evidence="3 4">
    <name type="scientific">Cyclostephanos tholiformis</name>
    <dbReference type="NCBI Taxonomy" id="382380"/>
    <lineage>
        <taxon>Eukaryota</taxon>
        <taxon>Sar</taxon>
        <taxon>Stramenopiles</taxon>
        <taxon>Ochrophyta</taxon>
        <taxon>Bacillariophyta</taxon>
        <taxon>Coscinodiscophyceae</taxon>
        <taxon>Thalassiosirophycidae</taxon>
        <taxon>Stephanodiscales</taxon>
        <taxon>Stephanodiscaceae</taxon>
        <taxon>Cyclostephanos</taxon>
    </lineage>
</organism>
<dbReference type="PANTHER" id="PTHR13164:SF6">
    <property type="entry name" value="CS DOMAIN-CONTAINING PROTEIN"/>
    <property type="match status" value="1"/>
</dbReference>
<feature type="compositionally biased region" description="Acidic residues" evidence="1">
    <location>
        <begin position="267"/>
        <end position="278"/>
    </location>
</feature>
<feature type="compositionally biased region" description="Basic and acidic residues" evidence="1">
    <location>
        <begin position="249"/>
        <end position="261"/>
    </location>
</feature>
<feature type="domain" description="CS" evidence="2">
    <location>
        <begin position="113"/>
        <end position="209"/>
    </location>
</feature>
<proteinExistence type="predicted"/>
<name>A0ABD3RAM0_9STRA</name>
<evidence type="ECO:0000256" key="1">
    <source>
        <dbReference type="SAM" id="MobiDB-lite"/>
    </source>
</evidence>
<sequence>MAKDSKDPKASGADEAPTVEDADADVDGVTPATDANEGAAPSAKDKATNDDATTEMSDSDDALADESGIAAAEATTTTTTTKNDDGYRGKYNWDDTTRYGKKGEKATVVPLNGAIVDYAWSDGTKSVKIYVELRGLDDLKDDDIEVSLVNEGEGFAFRAKNVGGRDRLLSIDKLYKKVKDVKLVRKAGKDKVVIKLVKDDEKRKWYNLKDGGASSSSYDDDDYDWNDGGGGDDDWIPPEDEEAMDDMLSEGKDDDPKKEEGDGVDVPMEDVAEVEALGESETAMTNE</sequence>
<evidence type="ECO:0000313" key="3">
    <source>
        <dbReference type="EMBL" id="KAL3809863.1"/>
    </source>
</evidence>
<feature type="region of interest" description="Disordered" evidence="1">
    <location>
        <begin position="209"/>
        <end position="287"/>
    </location>
</feature>
<protein>
    <recommendedName>
        <fullName evidence="2">CS domain-containing protein</fullName>
    </recommendedName>
</protein>
<dbReference type="Pfam" id="PF04969">
    <property type="entry name" value="CS"/>
    <property type="match status" value="1"/>
</dbReference>
<evidence type="ECO:0000313" key="4">
    <source>
        <dbReference type="Proteomes" id="UP001530377"/>
    </source>
</evidence>
<dbReference type="InterPro" id="IPR052289">
    <property type="entry name" value="Calcyclin-binding_UBL-bridge"/>
</dbReference>
<gene>
    <name evidence="3" type="ORF">ACHAXA_007932</name>
</gene>
<dbReference type="InterPro" id="IPR008978">
    <property type="entry name" value="HSP20-like_chaperone"/>
</dbReference>
<reference evidence="3 4" key="1">
    <citation type="submission" date="2024-10" db="EMBL/GenBank/DDBJ databases">
        <title>Updated reference genomes for cyclostephanoid diatoms.</title>
        <authorList>
            <person name="Roberts W.R."/>
            <person name="Alverson A.J."/>
        </authorList>
    </citation>
    <scope>NUCLEOTIDE SEQUENCE [LARGE SCALE GENOMIC DNA]</scope>
    <source>
        <strain evidence="3 4">AJA228-03</strain>
    </source>
</reference>